<dbReference type="CDD" id="cd03426">
    <property type="entry name" value="NUDIX_CoAse_Nudt7"/>
    <property type="match status" value="1"/>
</dbReference>
<evidence type="ECO:0000256" key="3">
    <source>
        <dbReference type="ARBA" id="ARBA00022723"/>
    </source>
</evidence>
<evidence type="ECO:0000256" key="4">
    <source>
        <dbReference type="ARBA" id="ARBA00022801"/>
    </source>
</evidence>
<gene>
    <name evidence="8" type="primary">nudL</name>
    <name evidence="8" type="ORF">SPTER_42120</name>
</gene>
<dbReference type="GO" id="GO:0046872">
    <property type="term" value="F:metal ion binding"/>
    <property type="evidence" value="ECO:0007669"/>
    <property type="project" value="UniProtKB-KW"/>
</dbReference>
<comment type="cofactor">
    <cofactor evidence="1">
        <name>Mn(2+)</name>
        <dbReference type="ChEBI" id="CHEBI:29035"/>
    </cofactor>
</comment>
<keyword evidence="4 8" id="KW-0378">Hydrolase</keyword>
<dbReference type="OrthoDB" id="9802805at2"/>
<name>A0A517DZK4_9FIRM</name>
<comment type="cofactor">
    <cofactor evidence="2">
        <name>Mg(2+)</name>
        <dbReference type="ChEBI" id="CHEBI:18420"/>
    </cofactor>
</comment>
<dbReference type="InterPro" id="IPR000086">
    <property type="entry name" value="NUDIX_hydrolase_dom"/>
</dbReference>
<keyword evidence="9" id="KW-1185">Reference proteome</keyword>
<dbReference type="InterPro" id="IPR045121">
    <property type="entry name" value="CoAse"/>
</dbReference>
<keyword evidence="3" id="KW-0479">Metal-binding</keyword>
<accession>A0A517DZK4</accession>
<dbReference type="Proteomes" id="UP000320776">
    <property type="component" value="Chromosome"/>
</dbReference>
<proteinExistence type="predicted"/>
<evidence type="ECO:0000256" key="6">
    <source>
        <dbReference type="ARBA" id="ARBA00023211"/>
    </source>
</evidence>
<dbReference type="PANTHER" id="PTHR12992:SF11">
    <property type="entry name" value="MITOCHONDRIAL COENZYME A DIPHOSPHATASE NUDT8"/>
    <property type="match status" value="1"/>
</dbReference>
<dbReference type="InterPro" id="IPR015797">
    <property type="entry name" value="NUDIX_hydrolase-like_dom_sf"/>
</dbReference>
<dbReference type="PANTHER" id="PTHR12992">
    <property type="entry name" value="NUDIX HYDROLASE"/>
    <property type="match status" value="1"/>
</dbReference>
<dbReference type="GO" id="GO:0010945">
    <property type="term" value="F:coenzyme A diphosphatase activity"/>
    <property type="evidence" value="ECO:0007669"/>
    <property type="project" value="InterPro"/>
</dbReference>
<dbReference type="Pfam" id="PF00293">
    <property type="entry name" value="NUDIX"/>
    <property type="match status" value="1"/>
</dbReference>
<dbReference type="Gene3D" id="3.90.79.10">
    <property type="entry name" value="Nucleoside Triphosphate Pyrophosphohydrolase"/>
    <property type="match status" value="1"/>
</dbReference>
<keyword evidence="5" id="KW-0460">Magnesium</keyword>
<reference evidence="8 9" key="1">
    <citation type="submission" date="2019-02" db="EMBL/GenBank/DDBJ databases">
        <title>Closed genome of Sporomusa termitida DSM 4440.</title>
        <authorList>
            <person name="Poehlein A."/>
            <person name="Daniel R."/>
        </authorList>
    </citation>
    <scope>NUCLEOTIDE SEQUENCE [LARGE SCALE GENOMIC DNA]</scope>
    <source>
        <strain evidence="8 9">DSM 4440</strain>
    </source>
</reference>
<dbReference type="RefSeq" id="WP_144352132.1">
    <property type="nucleotide sequence ID" value="NZ_CP036259.1"/>
</dbReference>
<dbReference type="AlphaFoldDB" id="A0A517DZK4"/>
<dbReference type="EMBL" id="CP036259">
    <property type="protein sequence ID" value="QDR82782.1"/>
    <property type="molecule type" value="Genomic_DNA"/>
</dbReference>
<evidence type="ECO:0000256" key="2">
    <source>
        <dbReference type="ARBA" id="ARBA00001946"/>
    </source>
</evidence>
<keyword evidence="6" id="KW-0464">Manganese</keyword>
<evidence type="ECO:0000256" key="5">
    <source>
        <dbReference type="ARBA" id="ARBA00022842"/>
    </source>
</evidence>
<organism evidence="8 9">
    <name type="scientific">Sporomusa termitida</name>
    <dbReference type="NCBI Taxonomy" id="2377"/>
    <lineage>
        <taxon>Bacteria</taxon>
        <taxon>Bacillati</taxon>
        <taxon>Bacillota</taxon>
        <taxon>Negativicutes</taxon>
        <taxon>Selenomonadales</taxon>
        <taxon>Sporomusaceae</taxon>
        <taxon>Sporomusa</taxon>
    </lineage>
</organism>
<evidence type="ECO:0000313" key="9">
    <source>
        <dbReference type="Proteomes" id="UP000320776"/>
    </source>
</evidence>
<dbReference type="EC" id="3.6.1.-" evidence="8"/>
<dbReference type="KEGG" id="sted:SPTER_42120"/>
<evidence type="ECO:0000256" key="1">
    <source>
        <dbReference type="ARBA" id="ARBA00001936"/>
    </source>
</evidence>
<evidence type="ECO:0000313" key="8">
    <source>
        <dbReference type="EMBL" id="QDR82782.1"/>
    </source>
</evidence>
<dbReference type="SUPFAM" id="SSF55811">
    <property type="entry name" value="Nudix"/>
    <property type="match status" value="1"/>
</dbReference>
<evidence type="ECO:0000259" key="7">
    <source>
        <dbReference type="PROSITE" id="PS51462"/>
    </source>
</evidence>
<dbReference type="PROSITE" id="PS51462">
    <property type="entry name" value="NUDIX"/>
    <property type="match status" value="1"/>
</dbReference>
<feature type="domain" description="Nudix hydrolase" evidence="7">
    <location>
        <begin position="27"/>
        <end position="162"/>
    </location>
</feature>
<sequence>MDIKQIRSQVAAMLRSHSVKIANADNYLQAAVTVPLVDVDGHPSVLFEVRSGNLQWQPGEICFPGGRIEAADSSPLAAAVRETIEELYVQPEAIEVLGPLDIMVNPIGVMIYPFVIHLAAGLPFTPNAAEVAEVFTVPLEFLLNTKPRVASMEMATKPLAGFPFDLLPPDYPQGYRRRYKYQVLFYQYKNYVIWGLTAGVLEEFLNTFRNHTDGAMNV</sequence>
<protein>
    <submittedName>
        <fullName evidence="8">Putative Nudix hydrolase NudL</fullName>
        <ecNumber evidence="8">3.6.1.-</ecNumber>
    </submittedName>
</protein>